<feature type="domain" description="DSBA-like thioredoxin" evidence="1">
    <location>
        <begin position="6"/>
        <end position="178"/>
    </location>
</feature>
<evidence type="ECO:0000313" key="3">
    <source>
        <dbReference type="Proteomes" id="UP001157439"/>
    </source>
</evidence>
<dbReference type="PANTHER" id="PTHR13887:SF54">
    <property type="entry name" value="DSBA FAMILY PROTEIN"/>
    <property type="match status" value="1"/>
</dbReference>
<dbReference type="RefSeq" id="WP_095499030.1">
    <property type="nucleotide sequence ID" value="NZ_BSPO01000003.1"/>
</dbReference>
<dbReference type="Gene3D" id="3.40.30.10">
    <property type="entry name" value="Glutaredoxin"/>
    <property type="match status" value="1"/>
</dbReference>
<dbReference type="InterPro" id="IPR001853">
    <property type="entry name" value="DSBA-like_thioredoxin_dom"/>
</dbReference>
<name>A0AA37WYL5_9GAMM</name>
<dbReference type="CDD" id="cd03025">
    <property type="entry name" value="DsbA_FrnE_like"/>
    <property type="match status" value="1"/>
</dbReference>
<dbReference type="EMBL" id="BSPO01000003">
    <property type="protein sequence ID" value="GLS84559.1"/>
    <property type="molecule type" value="Genomic_DNA"/>
</dbReference>
<sequence>MNLIYVMDPMCSWCYAFQPQLEAFLTAQPQAKVSWIMGGLAPDTSEPMPQQQRQAIAGYWRVIEQKTSVTFNHDFWSKNIPFRSTYPACRAVIAAEQLRSNSSLAMVKAIQKAYYQEAQNPSLADTLVECAVSIGLDSTEFTEVLNSPLTQQSFEQHLSLSQQLQVQGFPALFYIDGQQRAYPLTYGYCEASALDAALPS</sequence>
<dbReference type="Pfam" id="PF01323">
    <property type="entry name" value="DSBA"/>
    <property type="match status" value="1"/>
</dbReference>
<evidence type="ECO:0000259" key="1">
    <source>
        <dbReference type="Pfam" id="PF01323"/>
    </source>
</evidence>
<reference evidence="2 3" key="1">
    <citation type="journal article" date="2014" name="Int. J. Syst. Evol. Microbiol.">
        <title>Complete genome sequence of Corynebacterium casei LMG S-19264T (=DSM 44701T), isolated from a smear-ripened cheese.</title>
        <authorList>
            <consortium name="US DOE Joint Genome Institute (JGI-PGF)"/>
            <person name="Walter F."/>
            <person name="Albersmeier A."/>
            <person name="Kalinowski J."/>
            <person name="Ruckert C."/>
        </authorList>
    </citation>
    <scope>NUCLEOTIDE SEQUENCE [LARGE SCALE GENOMIC DNA]</scope>
    <source>
        <strain evidence="2 3">NBRC 112785</strain>
    </source>
</reference>
<dbReference type="SUPFAM" id="SSF52833">
    <property type="entry name" value="Thioredoxin-like"/>
    <property type="match status" value="1"/>
</dbReference>
<dbReference type="AlphaFoldDB" id="A0AA37WYL5"/>
<keyword evidence="3" id="KW-1185">Reference proteome</keyword>
<proteinExistence type="predicted"/>
<comment type="caution">
    <text evidence="2">The sequence shown here is derived from an EMBL/GenBank/DDBJ whole genome shotgun (WGS) entry which is preliminary data.</text>
</comment>
<evidence type="ECO:0000313" key="2">
    <source>
        <dbReference type="EMBL" id="GLS84559.1"/>
    </source>
</evidence>
<dbReference type="Gene3D" id="1.10.472.60">
    <property type="entry name" value="putative protein disulfide isomerase domain"/>
    <property type="match status" value="1"/>
</dbReference>
<dbReference type="InterPro" id="IPR036249">
    <property type="entry name" value="Thioredoxin-like_sf"/>
</dbReference>
<gene>
    <name evidence="2" type="ORF">GCM10007894_25360</name>
</gene>
<protein>
    <submittedName>
        <fullName evidence="2">DsbA family protein</fullName>
    </submittedName>
</protein>
<organism evidence="2 3">
    <name type="scientific">Paraferrimonas haliotis</name>
    <dbReference type="NCBI Taxonomy" id="2013866"/>
    <lineage>
        <taxon>Bacteria</taxon>
        <taxon>Pseudomonadati</taxon>
        <taxon>Pseudomonadota</taxon>
        <taxon>Gammaproteobacteria</taxon>
        <taxon>Alteromonadales</taxon>
        <taxon>Ferrimonadaceae</taxon>
        <taxon>Paraferrimonas</taxon>
    </lineage>
</organism>
<accession>A0AA37WYL5</accession>
<dbReference type="PANTHER" id="PTHR13887">
    <property type="entry name" value="GLUTATHIONE S-TRANSFERASE KAPPA"/>
    <property type="match status" value="1"/>
</dbReference>
<dbReference type="Proteomes" id="UP001157439">
    <property type="component" value="Unassembled WGS sequence"/>
</dbReference>